<evidence type="ECO:0000259" key="1">
    <source>
        <dbReference type="Pfam" id="PF00271"/>
    </source>
</evidence>
<dbReference type="SUPFAM" id="SSF52540">
    <property type="entry name" value="P-loop containing nucleoside triphosphate hydrolases"/>
    <property type="match status" value="1"/>
</dbReference>
<dbReference type="Gene3D" id="3.40.50.300">
    <property type="entry name" value="P-loop containing nucleotide triphosphate hydrolases"/>
    <property type="match status" value="1"/>
</dbReference>
<accession>A0AAV1SLT4</accession>
<dbReference type="Proteomes" id="UP001314170">
    <property type="component" value="Unassembled WGS sequence"/>
</dbReference>
<protein>
    <recommendedName>
        <fullName evidence="1">Helicase C-terminal domain-containing protein</fullName>
    </recommendedName>
</protein>
<evidence type="ECO:0000313" key="3">
    <source>
        <dbReference type="Proteomes" id="UP001314170"/>
    </source>
</evidence>
<gene>
    <name evidence="2" type="ORF">DCAF_LOCUS23933</name>
</gene>
<name>A0AAV1SLT4_9ROSI</name>
<organism evidence="2 3">
    <name type="scientific">Dovyalis caffra</name>
    <dbReference type="NCBI Taxonomy" id="77055"/>
    <lineage>
        <taxon>Eukaryota</taxon>
        <taxon>Viridiplantae</taxon>
        <taxon>Streptophyta</taxon>
        <taxon>Embryophyta</taxon>
        <taxon>Tracheophyta</taxon>
        <taxon>Spermatophyta</taxon>
        <taxon>Magnoliopsida</taxon>
        <taxon>eudicotyledons</taxon>
        <taxon>Gunneridae</taxon>
        <taxon>Pentapetalae</taxon>
        <taxon>rosids</taxon>
        <taxon>fabids</taxon>
        <taxon>Malpighiales</taxon>
        <taxon>Salicaceae</taxon>
        <taxon>Flacourtieae</taxon>
        <taxon>Dovyalis</taxon>
    </lineage>
</organism>
<evidence type="ECO:0000313" key="2">
    <source>
        <dbReference type="EMBL" id="CAK7351597.1"/>
    </source>
</evidence>
<keyword evidence="3" id="KW-1185">Reference proteome</keyword>
<dbReference type="InterPro" id="IPR027417">
    <property type="entry name" value="P-loop_NTPase"/>
</dbReference>
<feature type="non-terminal residue" evidence="2">
    <location>
        <position position="186"/>
    </location>
</feature>
<dbReference type="InterPro" id="IPR001650">
    <property type="entry name" value="Helicase_C-like"/>
</dbReference>
<proteinExistence type="predicted"/>
<reference evidence="2 3" key="1">
    <citation type="submission" date="2024-01" db="EMBL/GenBank/DDBJ databases">
        <authorList>
            <person name="Waweru B."/>
        </authorList>
    </citation>
    <scope>NUCLEOTIDE SEQUENCE [LARGE SCALE GENOMIC DNA]</scope>
</reference>
<dbReference type="AlphaFoldDB" id="A0AAV1SLT4"/>
<comment type="caution">
    <text evidence="2">The sequence shown here is derived from an EMBL/GenBank/DDBJ whole genome shotgun (WGS) entry which is preliminary data.</text>
</comment>
<feature type="domain" description="Helicase C-terminal" evidence="1">
    <location>
        <begin position="46"/>
        <end position="97"/>
    </location>
</feature>
<sequence>MRRNLGDDIHYANPIIPLTRKTSKVDVVRGYCHRICARSKVDEVSTALVHSMGSETLHGCMSEHERERTVNDFGREKCIVHVAADVAFRGLDIPNGDLELRRRKQAFVREKTRQVLLTSEVHGYCFFDVNRYSLSKGLEQMSVPCKSLSYKGHQHLTSLEELRIESLLARRMQWDLQSNINLHNII</sequence>
<dbReference type="EMBL" id="CAWUPB010001184">
    <property type="protein sequence ID" value="CAK7351597.1"/>
    <property type="molecule type" value="Genomic_DNA"/>
</dbReference>
<dbReference type="Pfam" id="PF00271">
    <property type="entry name" value="Helicase_C"/>
    <property type="match status" value="1"/>
</dbReference>